<feature type="domain" description="DUF4340" evidence="2">
    <location>
        <begin position="73"/>
        <end position="254"/>
    </location>
</feature>
<proteinExistence type="predicted"/>
<accession>A0A8J4HAH3</accession>
<dbReference type="Pfam" id="PF14238">
    <property type="entry name" value="DUF4340"/>
    <property type="match status" value="1"/>
</dbReference>
<protein>
    <submittedName>
        <fullName evidence="3">DUF4340 domain-containing protein</fullName>
    </submittedName>
</protein>
<name>A0A8J4HAH3_9PROT</name>
<dbReference type="EMBL" id="DTQM01000173">
    <property type="protein sequence ID" value="HGC43269.1"/>
    <property type="molecule type" value="Genomic_DNA"/>
</dbReference>
<dbReference type="AlphaFoldDB" id="A0A8J4HAH3"/>
<evidence type="ECO:0000256" key="1">
    <source>
        <dbReference type="SAM" id="MobiDB-lite"/>
    </source>
</evidence>
<evidence type="ECO:0000259" key="2">
    <source>
        <dbReference type="Pfam" id="PF14238"/>
    </source>
</evidence>
<comment type="caution">
    <text evidence="3">The sequence shown here is derived from an EMBL/GenBank/DDBJ whole genome shotgun (WGS) entry which is preliminary data.</text>
</comment>
<evidence type="ECO:0000313" key="3">
    <source>
        <dbReference type="EMBL" id="HGC43269.1"/>
    </source>
</evidence>
<feature type="compositionally biased region" description="Pro residues" evidence="1">
    <location>
        <begin position="333"/>
        <end position="360"/>
    </location>
</feature>
<reference evidence="3" key="1">
    <citation type="journal article" date="2020" name="mSystems">
        <title>Genome- and Community-Level Interaction Insights into Carbon Utilization and Element Cycling Functions of Hydrothermarchaeota in Hydrothermal Sediment.</title>
        <authorList>
            <person name="Zhou Z."/>
            <person name="Liu Y."/>
            <person name="Xu W."/>
            <person name="Pan J."/>
            <person name="Luo Z.H."/>
            <person name="Li M."/>
        </authorList>
    </citation>
    <scope>NUCLEOTIDE SEQUENCE</scope>
    <source>
        <strain evidence="3">SpSt-997</strain>
    </source>
</reference>
<gene>
    <name evidence="3" type="ORF">ENY07_08640</name>
</gene>
<dbReference type="InterPro" id="IPR025641">
    <property type="entry name" value="DUF4340"/>
</dbReference>
<organism evidence="3">
    <name type="scientific">Acidicaldus sp</name>
    <dbReference type="NCBI Taxonomy" id="1872105"/>
    <lineage>
        <taxon>Bacteria</taxon>
        <taxon>Pseudomonadati</taxon>
        <taxon>Pseudomonadota</taxon>
        <taxon>Alphaproteobacteria</taxon>
        <taxon>Acetobacterales</taxon>
        <taxon>Acetobacteraceae</taxon>
        <taxon>Acidicaldus</taxon>
    </lineage>
</organism>
<feature type="region of interest" description="Disordered" evidence="1">
    <location>
        <begin position="329"/>
        <end position="360"/>
    </location>
</feature>
<sequence length="360" mass="38157">MKPRTAFILLLLGTASLGLGWYAGIARDTMGEVAASAATLAFPDFAARMEAAQRLKIADHSKTLVLVRAADRWLLAEHGNFPALAPRVHTLLAGLAELKLVEKRTADPAEFARLGVDDPKDAKSEAREVRVLDAKGAALAAIILGHTRPNPENGGAAQVFVRRVGENQVWLAEGAVEADPDLSGWIDHQIINITRDQVASITIDRDTSHLVLTREGDKLVVSTPATHPVLDQLKIDTLARGLEYLSFSDTRAASAPLGQKLGTITFVTTDGLTLRAAISVEGETVWAVFTPSGKDKAQATADALGKKFNGFALAVPSWQAKTILPSLDDLLPPATPTPPPAAVMPATPTPAMPGQPPAPR</sequence>